<proteinExistence type="predicted"/>
<evidence type="ECO:0000313" key="2">
    <source>
        <dbReference type="Proteomes" id="UP000777438"/>
    </source>
</evidence>
<evidence type="ECO:0000313" key="1">
    <source>
        <dbReference type="EMBL" id="KAH6884141.1"/>
    </source>
</evidence>
<name>A0A9P9AM17_9HYPO</name>
<protein>
    <submittedName>
        <fullName evidence="1">Uncharacterized protein</fullName>
    </submittedName>
</protein>
<keyword evidence="2" id="KW-1185">Reference proteome</keyword>
<dbReference type="Proteomes" id="UP000777438">
    <property type="component" value="Unassembled WGS sequence"/>
</dbReference>
<comment type="caution">
    <text evidence="1">The sequence shown here is derived from an EMBL/GenBank/DDBJ whole genome shotgun (WGS) entry which is preliminary data.</text>
</comment>
<dbReference type="EMBL" id="JAGPYM010000021">
    <property type="protein sequence ID" value="KAH6884141.1"/>
    <property type="molecule type" value="Genomic_DNA"/>
</dbReference>
<gene>
    <name evidence="1" type="ORF">B0T10DRAFT_608969</name>
</gene>
<dbReference type="AlphaFoldDB" id="A0A9P9AM17"/>
<dbReference type="OrthoDB" id="5422698at2759"/>
<accession>A0A9P9AM17</accession>
<sequence length="176" mass="19444">MAGAVNGKVPGHSDATYGPVPKEDQIFKVEFLDIAPTPIIADRTFFVYLRGYLPESKKKELGFPDKDLTDATLKVSGSAVYPDGERDETESVTIPFKTIGFNSYAHLVIRDDRGIQVDYLPSSGRGDVLLDFQIPTMFLESGTWTFSVDARAGDESNTCLFAMSVTQWLDGCMDRD</sequence>
<reference evidence="1 2" key="1">
    <citation type="journal article" date="2021" name="Nat. Commun.">
        <title>Genetic determinants of endophytism in the Arabidopsis root mycobiome.</title>
        <authorList>
            <person name="Mesny F."/>
            <person name="Miyauchi S."/>
            <person name="Thiergart T."/>
            <person name="Pickel B."/>
            <person name="Atanasova L."/>
            <person name="Karlsson M."/>
            <person name="Huettel B."/>
            <person name="Barry K.W."/>
            <person name="Haridas S."/>
            <person name="Chen C."/>
            <person name="Bauer D."/>
            <person name="Andreopoulos W."/>
            <person name="Pangilinan J."/>
            <person name="LaButti K."/>
            <person name="Riley R."/>
            <person name="Lipzen A."/>
            <person name="Clum A."/>
            <person name="Drula E."/>
            <person name="Henrissat B."/>
            <person name="Kohler A."/>
            <person name="Grigoriev I.V."/>
            <person name="Martin F.M."/>
            <person name="Hacquard S."/>
        </authorList>
    </citation>
    <scope>NUCLEOTIDE SEQUENCE [LARGE SCALE GENOMIC DNA]</scope>
    <source>
        <strain evidence="1 2">MPI-CAGE-CH-0241</strain>
    </source>
</reference>
<organism evidence="1 2">
    <name type="scientific">Thelonectria olida</name>
    <dbReference type="NCBI Taxonomy" id="1576542"/>
    <lineage>
        <taxon>Eukaryota</taxon>
        <taxon>Fungi</taxon>
        <taxon>Dikarya</taxon>
        <taxon>Ascomycota</taxon>
        <taxon>Pezizomycotina</taxon>
        <taxon>Sordariomycetes</taxon>
        <taxon>Hypocreomycetidae</taxon>
        <taxon>Hypocreales</taxon>
        <taxon>Nectriaceae</taxon>
        <taxon>Thelonectria</taxon>
    </lineage>
</organism>